<evidence type="ECO:0000256" key="6">
    <source>
        <dbReference type="SAM" id="Phobius"/>
    </source>
</evidence>
<dbReference type="Pfam" id="PF03706">
    <property type="entry name" value="LPG_synthase_TM"/>
    <property type="match status" value="1"/>
</dbReference>
<dbReference type="NCBIfam" id="TIGR00374">
    <property type="entry name" value="flippase-like domain"/>
    <property type="match status" value="1"/>
</dbReference>
<keyword evidence="5 6" id="KW-0472">Membrane</keyword>
<evidence type="ECO:0000256" key="3">
    <source>
        <dbReference type="ARBA" id="ARBA00022692"/>
    </source>
</evidence>
<protein>
    <submittedName>
        <fullName evidence="7">Flippase-like domain-containing protein</fullName>
    </submittedName>
</protein>
<feature type="transmembrane region" description="Helical" evidence="6">
    <location>
        <begin position="298"/>
        <end position="316"/>
    </location>
</feature>
<keyword evidence="3 6" id="KW-0812">Transmembrane</keyword>
<feature type="transmembrane region" description="Helical" evidence="6">
    <location>
        <begin position="275"/>
        <end position="292"/>
    </location>
</feature>
<feature type="transmembrane region" description="Helical" evidence="6">
    <location>
        <begin position="117"/>
        <end position="143"/>
    </location>
</feature>
<keyword evidence="4 6" id="KW-1133">Transmembrane helix</keyword>
<dbReference type="GO" id="GO:0005886">
    <property type="term" value="C:plasma membrane"/>
    <property type="evidence" value="ECO:0007669"/>
    <property type="project" value="UniProtKB-SubCell"/>
</dbReference>
<dbReference type="AlphaFoldDB" id="A0A8J6N435"/>
<evidence type="ECO:0000256" key="2">
    <source>
        <dbReference type="ARBA" id="ARBA00022475"/>
    </source>
</evidence>
<evidence type="ECO:0000256" key="1">
    <source>
        <dbReference type="ARBA" id="ARBA00004651"/>
    </source>
</evidence>
<evidence type="ECO:0000256" key="5">
    <source>
        <dbReference type="ARBA" id="ARBA00023136"/>
    </source>
</evidence>
<feature type="transmembrane region" description="Helical" evidence="6">
    <location>
        <begin position="328"/>
        <end position="350"/>
    </location>
</feature>
<proteinExistence type="predicted"/>
<feature type="transmembrane region" description="Helical" evidence="6">
    <location>
        <begin position="43"/>
        <end position="62"/>
    </location>
</feature>
<feature type="transmembrane region" description="Helical" evidence="6">
    <location>
        <begin position="163"/>
        <end position="186"/>
    </location>
</feature>
<dbReference type="PANTHER" id="PTHR39087">
    <property type="entry name" value="UPF0104 MEMBRANE PROTEIN MJ1595"/>
    <property type="match status" value="1"/>
</dbReference>
<feature type="transmembrane region" description="Helical" evidence="6">
    <location>
        <begin position="243"/>
        <end position="263"/>
    </location>
</feature>
<gene>
    <name evidence="7" type="ORF">H8E80_07565</name>
</gene>
<comment type="caution">
    <text evidence="7">The sequence shown here is derived from an EMBL/GenBank/DDBJ whole genome shotgun (WGS) entry which is preliminary data.</text>
</comment>
<dbReference type="Proteomes" id="UP000603545">
    <property type="component" value="Unassembled WGS sequence"/>
</dbReference>
<dbReference type="InterPro" id="IPR022791">
    <property type="entry name" value="L-PG_synthase/AglD"/>
</dbReference>
<keyword evidence="2" id="KW-1003">Cell membrane</keyword>
<sequence>MRIKKNIIISLALGILLSAAALYLSFRKVPFADLATYLTTINYFWILPSVFIAIISFVIRTIRWQFILGAAHRVSFWQAFHPMMIGFMLNCILPGRIGELARPAILQKKDNIPFSTGLATVAAERLFDIILLILLSITVFAFVHIDPALDISFGKYHLNRETLLTIGAGMFKLGAALITGIIIINFSVTRKVVKRLIMALPAVFFFMSSDFKNRMQERICTPLTGFLENFALGFALIKNPKKVGICIVLSTIIWSLAALSYYVMALGCPGVRLSYFEITAVMIIICLFIALPSVPGYWGLWEAGGVFALSLFGISVKEALGFTLVNHVIQIVPVIIVGLVSAMIMGVNVWQLQKVSSSCNDNT</sequence>
<evidence type="ECO:0000313" key="7">
    <source>
        <dbReference type="EMBL" id="MBC8199884.1"/>
    </source>
</evidence>
<accession>A0A8J6N435</accession>
<evidence type="ECO:0000313" key="8">
    <source>
        <dbReference type="Proteomes" id="UP000603545"/>
    </source>
</evidence>
<comment type="subcellular location">
    <subcellularLocation>
        <location evidence="1">Cell membrane</location>
        <topology evidence="1">Multi-pass membrane protein</topology>
    </subcellularLocation>
</comment>
<name>A0A8J6N435_9BACT</name>
<reference evidence="7 8" key="1">
    <citation type="submission" date="2020-08" db="EMBL/GenBank/DDBJ databases">
        <title>Bridging the membrane lipid divide: bacteria of the FCB group superphylum have the potential to synthesize archaeal ether lipids.</title>
        <authorList>
            <person name="Villanueva L."/>
            <person name="Von Meijenfeldt F.A.B."/>
            <person name="Westbye A.B."/>
            <person name="Yadav S."/>
            <person name="Hopmans E.C."/>
            <person name="Dutilh B.E."/>
            <person name="Sinninghe Damste J.S."/>
        </authorList>
    </citation>
    <scope>NUCLEOTIDE SEQUENCE [LARGE SCALE GENOMIC DNA]</scope>
    <source>
        <strain evidence="7">NIOZ-UU82</strain>
    </source>
</reference>
<evidence type="ECO:0000256" key="4">
    <source>
        <dbReference type="ARBA" id="ARBA00022989"/>
    </source>
</evidence>
<dbReference type="EMBL" id="JACNLL010000066">
    <property type="protein sequence ID" value="MBC8199884.1"/>
    <property type="molecule type" value="Genomic_DNA"/>
</dbReference>
<organism evidence="7 8">
    <name type="scientific">Candidatus Desulfaltia bathyphila</name>
    <dbReference type="NCBI Taxonomy" id="2841697"/>
    <lineage>
        <taxon>Bacteria</taxon>
        <taxon>Pseudomonadati</taxon>
        <taxon>Thermodesulfobacteriota</taxon>
        <taxon>Desulfobacteria</taxon>
        <taxon>Desulfobacterales</taxon>
        <taxon>Desulfobacterales incertae sedis</taxon>
        <taxon>Candidatus Desulfaltia</taxon>
    </lineage>
</organism>
<dbReference type="PANTHER" id="PTHR39087:SF2">
    <property type="entry name" value="UPF0104 MEMBRANE PROTEIN MJ1595"/>
    <property type="match status" value="1"/>
</dbReference>